<dbReference type="SUPFAM" id="SSF56801">
    <property type="entry name" value="Acetyl-CoA synthetase-like"/>
    <property type="match status" value="1"/>
</dbReference>
<organism evidence="3 4">
    <name type="scientific">Mycolicibacterium obuense</name>
    <dbReference type="NCBI Taxonomy" id="1807"/>
    <lineage>
        <taxon>Bacteria</taxon>
        <taxon>Bacillati</taxon>
        <taxon>Actinomycetota</taxon>
        <taxon>Actinomycetes</taxon>
        <taxon>Mycobacteriales</taxon>
        <taxon>Mycobacteriaceae</taxon>
        <taxon>Mycolicibacterium</taxon>
    </lineage>
</organism>
<dbReference type="PATRIC" id="fig|1807.14.peg.278"/>
<dbReference type="InterPro" id="IPR000873">
    <property type="entry name" value="AMP-dep_synth/lig_dom"/>
</dbReference>
<gene>
    <name evidence="3" type="primary">lgrD_1</name>
    <name evidence="3" type="ORF">MOBUDSM44075_00268</name>
</gene>
<dbReference type="Gene3D" id="3.40.50.12780">
    <property type="entry name" value="N-terminal domain of ligase-like"/>
    <property type="match status" value="1"/>
</dbReference>
<dbReference type="PANTHER" id="PTHR45527:SF1">
    <property type="entry name" value="FATTY ACID SYNTHASE"/>
    <property type="match status" value="1"/>
</dbReference>
<accession>A0A0J6ZAL4</accession>
<evidence type="ECO:0000313" key="3">
    <source>
        <dbReference type="EMBL" id="KMO81701.1"/>
    </source>
</evidence>
<dbReference type="GO" id="GO:0044550">
    <property type="term" value="P:secondary metabolite biosynthetic process"/>
    <property type="evidence" value="ECO:0007669"/>
    <property type="project" value="TreeGrafter"/>
</dbReference>
<sequence length="530" mass="56845">MNPQLQRVIESSVERSLDIWKALSHSEIPTALLPECEAEHVADIIDDFVAAARDWPNRAALVHNGTSISYGELEGRVRAAALNVHSQTAQLNGMPGRIGVLVSHHPAVAHQLLGVLRAQATYCPIDASLPAGRVQALTTAMGVDRLLSATQDPRVDVENDLPELRWRPSDAAYVLCTSGSTGTPKPVAVSRSALTVTVRALRLLFALTPADRVLQFASLGWDTCLEEILPALTAGSALVFDDAAHSGSFPAFVRMLSEQAITVVDLPTAFWHELVLFLHEERISLPGSVRLVVIGGERVDPTRLEQWRALDLHDVCLLNTYGCTETTMITHAAQLSGPGTEPPNGAHQEAPIGRPLPHVRDHVTLDGELLVSGPGLATGYLDLPELTATSFTVADHGTGPARWFHTGDLVHRAGGTLYSLGRVDEQLKVLGVRVHPAEVETQLNAHPAVTGAVVVGEKLLGRTSLTAYVVASRPTTAAELKAFLRQRLPGQFVPTRVNFVAALAYTANGKVDRAATRQALVNGNNQGANR</sequence>
<dbReference type="GO" id="GO:0043041">
    <property type="term" value="P:amino acid activation for nonribosomal peptide biosynthetic process"/>
    <property type="evidence" value="ECO:0007669"/>
    <property type="project" value="TreeGrafter"/>
</dbReference>
<evidence type="ECO:0000313" key="4">
    <source>
        <dbReference type="Proteomes" id="UP000036313"/>
    </source>
</evidence>
<dbReference type="InterPro" id="IPR020845">
    <property type="entry name" value="AMP-binding_CS"/>
</dbReference>
<dbReference type="EMBL" id="JYNU01000002">
    <property type="protein sequence ID" value="KMO81701.1"/>
    <property type="molecule type" value="Genomic_DNA"/>
</dbReference>
<dbReference type="PANTHER" id="PTHR45527">
    <property type="entry name" value="NONRIBOSOMAL PEPTIDE SYNTHETASE"/>
    <property type="match status" value="1"/>
</dbReference>
<evidence type="ECO:0000259" key="1">
    <source>
        <dbReference type="Pfam" id="PF00501"/>
    </source>
</evidence>
<dbReference type="Proteomes" id="UP000036313">
    <property type="component" value="Unassembled WGS sequence"/>
</dbReference>
<dbReference type="InterPro" id="IPR042099">
    <property type="entry name" value="ANL_N_sf"/>
</dbReference>
<dbReference type="PROSITE" id="PS00455">
    <property type="entry name" value="AMP_BINDING"/>
    <property type="match status" value="1"/>
</dbReference>
<dbReference type="Gene3D" id="3.30.300.30">
    <property type="match status" value="1"/>
</dbReference>
<name>A0A0J6ZAL4_9MYCO</name>
<feature type="domain" description="AMP-binding enzyme C-terminal" evidence="2">
    <location>
        <begin position="438"/>
        <end position="510"/>
    </location>
</feature>
<dbReference type="GO" id="GO:0031177">
    <property type="term" value="F:phosphopantetheine binding"/>
    <property type="evidence" value="ECO:0007669"/>
    <property type="project" value="TreeGrafter"/>
</dbReference>
<protein>
    <submittedName>
        <fullName evidence="3">Linear gramicidin synthase subunit D</fullName>
    </submittedName>
</protein>
<dbReference type="InterPro" id="IPR045851">
    <property type="entry name" value="AMP-bd_C_sf"/>
</dbReference>
<dbReference type="InterPro" id="IPR025110">
    <property type="entry name" value="AMP-bd_C"/>
</dbReference>
<dbReference type="GO" id="GO:0005737">
    <property type="term" value="C:cytoplasm"/>
    <property type="evidence" value="ECO:0007669"/>
    <property type="project" value="TreeGrafter"/>
</dbReference>
<dbReference type="Pfam" id="PF13193">
    <property type="entry name" value="AMP-binding_C"/>
    <property type="match status" value="1"/>
</dbReference>
<proteinExistence type="predicted"/>
<dbReference type="Pfam" id="PF00501">
    <property type="entry name" value="AMP-binding"/>
    <property type="match status" value="1"/>
</dbReference>
<comment type="caution">
    <text evidence="3">The sequence shown here is derived from an EMBL/GenBank/DDBJ whole genome shotgun (WGS) entry which is preliminary data.</text>
</comment>
<evidence type="ECO:0000259" key="2">
    <source>
        <dbReference type="Pfam" id="PF13193"/>
    </source>
</evidence>
<feature type="domain" description="AMP-dependent synthetase/ligase" evidence="1">
    <location>
        <begin position="50"/>
        <end position="381"/>
    </location>
</feature>
<dbReference type="AlphaFoldDB" id="A0A0J6ZAL4"/>
<reference evidence="3 4" key="1">
    <citation type="journal article" date="2015" name="Genome Biol. Evol.">
        <title>Characterization of Three Mycobacterium spp. with Potential Use in Bioremediation by Genome Sequencing and Comparative Genomics.</title>
        <authorList>
            <person name="Das S."/>
            <person name="Pettersson B.M."/>
            <person name="Behra P.R."/>
            <person name="Ramesh M."/>
            <person name="Dasgupta S."/>
            <person name="Bhattacharya A."/>
            <person name="Kirsebom L.A."/>
        </authorList>
    </citation>
    <scope>NUCLEOTIDE SEQUENCE [LARGE SCALE GENOMIC DNA]</scope>
    <source>
        <strain evidence="3 4">DSM 44075</strain>
    </source>
</reference>